<proteinExistence type="predicted"/>
<dbReference type="EMBL" id="ML121533">
    <property type="protein sequence ID" value="RPB26771.1"/>
    <property type="molecule type" value="Genomic_DNA"/>
</dbReference>
<gene>
    <name evidence="2" type="ORF">L211DRAFT_652205</name>
</gene>
<sequence length="210" mass="23995">MAQLELELAYCDGGKHKEANTRPEAVLYENEEVYCTKTSECNMIFQHVGAKCFTLKKMVIQGPSMGYTSPVQEGMIFVTMDKEDLAPACRYPFRLENHVDDDDDDDDDNGPDESDDDELNDLEFPLLEPYRTAPGSQADESRMEPSARFKIRKEDRGNKVKATLTFEPALSGRFILARFFSPTRRENIDIQFIGAYGYVGRRFFPAIHPR</sequence>
<evidence type="ECO:0000313" key="3">
    <source>
        <dbReference type="Proteomes" id="UP000267821"/>
    </source>
</evidence>
<keyword evidence="3" id="KW-1185">Reference proteome</keyword>
<dbReference type="Proteomes" id="UP000267821">
    <property type="component" value="Unassembled WGS sequence"/>
</dbReference>
<evidence type="ECO:0000256" key="1">
    <source>
        <dbReference type="SAM" id="MobiDB-lite"/>
    </source>
</evidence>
<accession>A0A3N4M1G4</accession>
<feature type="compositionally biased region" description="Acidic residues" evidence="1">
    <location>
        <begin position="99"/>
        <end position="121"/>
    </location>
</feature>
<protein>
    <submittedName>
        <fullName evidence="2">Uncharacterized protein</fullName>
    </submittedName>
</protein>
<dbReference type="AlphaFoldDB" id="A0A3N4M1G4"/>
<organism evidence="2 3">
    <name type="scientific">Terfezia boudieri ATCC MYA-4762</name>
    <dbReference type="NCBI Taxonomy" id="1051890"/>
    <lineage>
        <taxon>Eukaryota</taxon>
        <taxon>Fungi</taxon>
        <taxon>Dikarya</taxon>
        <taxon>Ascomycota</taxon>
        <taxon>Pezizomycotina</taxon>
        <taxon>Pezizomycetes</taxon>
        <taxon>Pezizales</taxon>
        <taxon>Pezizaceae</taxon>
        <taxon>Terfezia</taxon>
    </lineage>
</organism>
<name>A0A3N4M1G4_9PEZI</name>
<evidence type="ECO:0000313" key="2">
    <source>
        <dbReference type="EMBL" id="RPB26771.1"/>
    </source>
</evidence>
<dbReference type="STRING" id="1051890.A0A3N4M1G4"/>
<reference evidence="2 3" key="1">
    <citation type="journal article" date="2018" name="Nat. Ecol. Evol.">
        <title>Pezizomycetes genomes reveal the molecular basis of ectomycorrhizal truffle lifestyle.</title>
        <authorList>
            <person name="Murat C."/>
            <person name="Payen T."/>
            <person name="Noel B."/>
            <person name="Kuo A."/>
            <person name="Morin E."/>
            <person name="Chen J."/>
            <person name="Kohler A."/>
            <person name="Krizsan K."/>
            <person name="Balestrini R."/>
            <person name="Da Silva C."/>
            <person name="Montanini B."/>
            <person name="Hainaut M."/>
            <person name="Levati E."/>
            <person name="Barry K.W."/>
            <person name="Belfiori B."/>
            <person name="Cichocki N."/>
            <person name="Clum A."/>
            <person name="Dockter R.B."/>
            <person name="Fauchery L."/>
            <person name="Guy J."/>
            <person name="Iotti M."/>
            <person name="Le Tacon F."/>
            <person name="Lindquist E.A."/>
            <person name="Lipzen A."/>
            <person name="Malagnac F."/>
            <person name="Mello A."/>
            <person name="Molinier V."/>
            <person name="Miyauchi S."/>
            <person name="Poulain J."/>
            <person name="Riccioni C."/>
            <person name="Rubini A."/>
            <person name="Sitrit Y."/>
            <person name="Splivallo R."/>
            <person name="Traeger S."/>
            <person name="Wang M."/>
            <person name="Zifcakova L."/>
            <person name="Wipf D."/>
            <person name="Zambonelli A."/>
            <person name="Paolocci F."/>
            <person name="Nowrousian M."/>
            <person name="Ottonello S."/>
            <person name="Baldrian P."/>
            <person name="Spatafora J.W."/>
            <person name="Henrissat B."/>
            <person name="Nagy L.G."/>
            <person name="Aury J.M."/>
            <person name="Wincker P."/>
            <person name="Grigoriev I.V."/>
            <person name="Bonfante P."/>
            <person name="Martin F.M."/>
        </authorList>
    </citation>
    <scope>NUCLEOTIDE SEQUENCE [LARGE SCALE GENOMIC DNA]</scope>
    <source>
        <strain evidence="2 3">ATCC MYA-4762</strain>
    </source>
</reference>
<feature type="region of interest" description="Disordered" evidence="1">
    <location>
        <begin position="96"/>
        <end position="123"/>
    </location>
</feature>
<dbReference type="OrthoDB" id="2351940at2759"/>
<dbReference type="InParanoid" id="A0A3N4M1G4"/>